<evidence type="ECO:0000313" key="8">
    <source>
        <dbReference type="EMBL" id="GAA5013130.1"/>
    </source>
</evidence>
<comment type="caution">
    <text evidence="8">The sequence shown here is derived from an EMBL/GenBank/DDBJ whole genome shotgun (WGS) entry which is preliminary data.</text>
</comment>
<evidence type="ECO:0000256" key="1">
    <source>
        <dbReference type="ARBA" id="ARBA00004202"/>
    </source>
</evidence>
<protein>
    <recommendedName>
        <fullName evidence="7">ABC transporter domain-containing protein</fullName>
    </recommendedName>
</protein>
<dbReference type="PANTHER" id="PTHR43166:SF9">
    <property type="entry name" value="GLUTAMATE_ASPARTATE IMPORT ATP-BINDING PROTEIN GLTL"/>
    <property type="match status" value="1"/>
</dbReference>
<feature type="domain" description="ABC transporter" evidence="7">
    <location>
        <begin position="22"/>
        <end position="89"/>
    </location>
</feature>
<dbReference type="PANTHER" id="PTHR43166">
    <property type="entry name" value="AMINO ACID IMPORT ATP-BINDING PROTEIN"/>
    <property type="match status" value="1"/>
</dbReference>
<evidence type="ECO:0000256" key="3">
    <source>
        <dbReference type="ARBA" id="ARBA00022448"/>
    </source>
</evidence>
<keyword evidence="5" id="KW-0472">Membrane</keyword>
<comment type="subcellular location">
    <subcellularLocation>
        <location evidence="1">Cell membrane</location>
        <topology evidence="1">Peripheral membrane protein</topology>
    </subcellularLocation>
</comment>
<evidence type="ECO:0000313" key="9">
    <source>
        <dbReference type="Proteomes" id="UP001501759"/>
    </source>
</evidence>
<comment type="similarity">
    <text evidence="2">Belongs to the ABC transporter superfamily.</text>
</comment>
<dbReference type="InterPro" id="IPR027417">
    <property type="entry name" value="P-loop_NTPase"/>
</dbReference>
<evidence type="ECO:0000256" key="4">
    <source>
        <dbReference type="ARBA" id="ARBA00022475"/>
    </source>
</evidence>
<evidence type="ECO:0000256" key="5">
    <source>
        <dbReference type="ARBA" id="ARBA00023136"/>
    </source>
</evidence>
<sequence>MAVDPLIELHDVNKYLGESHVLQDISLTVGTGEVVVITGPSGPGRSTLHRTINRLETIASGTIELDGRPLPDGGEALARLRAEAGLVSRRRVRARRPHRRGAHPRGVLHRPAQ</sequence>
<keyword evidence="9" id="KW-1185">Reference proteome</keyword>
<dbReference type="SUPFAM" id="SSF52540">
    <property type="entry name" value="P-loop containing nucleoside triphosphate hydrolases"/>
    <property type="match status" value="1"/>
</dbReference>
<keyword evidence="3" id="KW-0813">Transport</keyword>
<evidence type="ECO:0000259" key="7">
    <source>
        <dbReference type="Pfam" id="PF00005"/>
    </source>
</evidence>
<accession>A0ABP9IZ57</accession>
<proteinExistence type="inferred from homology"/>
<name>A0ABP9IZ57_9ACTN</name>
<gene>
    <name evidence="8" type="ORF">GCM10023335_35700</name>
</gene>
<evidence type="ECO:0000256" key="6">
    <source>
        <dbReference type="SAM" id="MobiDB-lite"/>
    </source>
</evidence>
<organism evidence="8 9">
    <name type="scientific">Streptomyces siamensis</name>
    <dbReference type="NCBI Taxonomy" id="1274986"/>
    <lineage>
        <taxon>Bacteria</taxon>
        <taxon>Bacillati</taxon>
        <taxon>Actinomycetota</taxon>
        <taxon>Actinomycetes</taxon>
        <taxon>Kitasatosporales</taxon>
        <taxon>Streptomycetaceae</taxon>
        <taxon>Streptomyces</taxon>
    </lineage>
</organism>
<dbReference type="Pfam" id="PF00005">
    <property type="entry name" value="ABC_tran"/>
    <property type="match status" value="1"/>
</dbReference>
<evidence type="ECO:0000256" key="2">
    <source>
        <dbReference type="ARBA" id="ARBA00005417"/>
    </source>
</evidence>
<reference evidence="9" key="1">
    <citation type="journal article" date="2019" name="Int. J. Syst. Evol. Microbiol.">
        <title>The Global Catalogue of Microorganisms (GCM) 10K type strain sequencing project: providing services to taxonomists for standard genome sequencing and annotation.</title>
        <authorList>
            <consortium name="The Broad Institute Genomics Platform"/>
            <consortium name="The Broad Institute Genome Sequencing Center for Infectious Disease"/>
            <person name="Wu L."/>
            <person name="Ma J."/>
        </authorList>
    </citation>
    <scope>NUCLEOTIDE SEQUENCE [LARGE SCALE GENOMIC DNA]</scope>
    <source>
        <strain evidence="9">JCM 18409</strain>
    </source>
</reference>
<dbReference type="EMBL" id="BAABKB010000010">
    <property type="protein sequence ID" value="GAA5013130.1"/>
    <property type="molecule type" value="Genomic_DNA"/>
</dbReference>
<feature type="region of interest" description="Disordered" evidence="6">
    <location>
        <begin position="90"/>
        <end position="113"/>
    </location>
</feature>
<dbReference type="Gene3D" id="3.40.50.300">
    <property type="entry name" value="P-loop containing nucleotide triphosphate hydrolases"/>
    <property type="match status" value="1"/>
</dbReference>
<dbReference type="InterPro" id="IPR050086">
    <property type="entry name" value="MetN_ABC_transporter-like"/>
</dbReference>
<dbReference type="InterPro" id="IPR003439">
    <property type="entry name" value="ABC_transporter-like_ATP-bd"/>
</dbReference>
<keyword evidence="4" id="KW-1003">Cell membrane</keyword>
<dbReference type="Proteomes" id="UP001501759">
    <property type="component" value="Unassembled WGS sequence"/>
</dbReference>